<evidence type="ECO:0000256" key="1">
    <source>
        <dbReference type="SAM" id="SignalP"/>
    </source>
</evidence>
<protein>
    <recommendedName>
        <fullName evidence="2">DUF7452 domain-containing protein</fullName>
    </recommendedName>
</protein>
<dbReference type="Gene3D" id="2.160.20.10">
    <property type="entry name" value="Single-stranded right-handed beta-helix, Pectin lyase-like"/>
    <property type="match status" value="1"/>
</dbReference>
<dbReference type="SUPFAM" id="SSF51126">
    <property type="entry name" value="Pectin lyase-like"/>
    <property type="match status" value="1"/>
</dbReference>
<accession>A0A4R2IA04</accession>
<gene>
    <name evidence="3" type="ORF">EV148_103194</name>
</gene>
<feature type="domain" description="DUF7452" evidence="2">
    <location>
        <begin position="549"/>
        <end position="663"/>
    </location>
</feature>
<evidence type="ECO:0000313" key="3">
    <source>
        <dbReference type="EMBL" id="TCO41274.1"/>
    </source>
</evidence>
<dbReference type="OrthoDB" id="5945679at2"/>
<keyword evidence="4" id="KW-1185">Reference proteome</keyword>
<organism evidence="3 4">
    <name type="scientific">Dokdonella fugitiva</name>
    <dbReference type="NCBI Taxonomy" id="328517"/>
    <lineage>
        <taxon>Bacteria</taxon>
        <taxon>Pseudomonadati</taxon>
        <taxon>Pseudomonadota</taxon>
        <taxon>Gammaproteobacteria</taxon>
        <taxon>Lysobacterales</taxon>
        <taxon>Rhodanobacteraceae</taxon>
        <taxon>Dokdonella</taxon>
    </lineage>
</organism>
<dbReference type="EMBL" id="SLWQ01000003">
    <property type="protein sequence ID" value="TCO41274.1"/>
    <property type="molecule type" value="Genomic_DNA"/>
</dbReference>
<dbReference type="InterPro" id="IPR059226">
    <property type="entry name" value="Choice_anch_Q_dom"/>
</dbReference>
<sequence>MSHAHRSAAVVLFLLPAFAAAATRTWPTTAPCNGGTLQACLDGAASGDIVEVATDATIDENLGFSVPLRLRVASGYLPRLAPDRSIAVNAGVDGTYAVEGFTLQRGSVNVAHYDGDVHVRIRRVRVLATPTSGSAQISLYSPAATPLDYDIGENQLSYAWDTYDGAIRAALQVLDSQSGSSTGRIHENRIDAGGQWSSGILVVSGDQTHVVRIDGNWVRGGRAYGSIDVRHGAVGASGGGSLTAYVVNNVVTPLRAPTDAFGIRAESYFGSLALQAFNNTVTGASRGVSVEVGSGATISGRIANNLLAGNILNLAYSNGGSGSISNDHNLLYDGAISGFTPGAGTINADPLLRGAPGNPWLNAGSPAIDAADSTSLANLLVAAGLARIDGAGLRRFKGLADIGALEYGDATFLHRTHDASPGIYSLLAHPAVDAQPQRRPHVTSNWNPPGTLGLYWNHPVGALYDDVSSRWLLRAEDLVPFADDARFNIFAPATGEGSFAHVATAANVSGAGTQLSASGLNDQPDRVLLVTRDSLDPGNSIYDDVHPFGVFYFSFGGPGSWFIAHFDSIDMNAGGGYHVYWQPPSANAFRHIAMPGNISNNYTLLDHPLLNGHACAQVHVTQGAGGGVLNGHHVGVWYTGSRWAIYNQDLASMPIGAEFHVVVDARQVVECNDVIFAGAFD</sequence>
<feature type="chain" id="PRO_5020309421" description="DUF7452 domain-containing protein" evidence="1">
    <location>
        <begin position="22"/>
        <end position="681"/>
    </location>
</feature>
<reference evidence="3 4" key="1">
    <citation type="journal article" date="2015" name="Stand. Genomic Sci.">
        <title>Genomic Encyclopedia of Bacterial and Archaeal Type Strains, Phase III: the genomes of soil and plant-associated and newly described type strains.</title>
        <authorList>
            <person name="Whitman W.B."/>
            <person name="Woyke T."/>
            <person name="Klenk H.P."/>
            <person name="Zhou Y."/>
            <person name="Lilburn T.G."/>
            <person name="Beck B.J."/>
            <person name="De Vos P."/>
            <person name="Vandamme P."/>
            <person name="Eisen J.A."/>
            <person name="Garrity G."/>
            <person name="Hugenholtz P."/>
            <person name="Kyrpides N.C."/>
        </authorList>
    </citation>
    <scope>NUCLEOTIDE SEQUENCE [LARGE SCALE GENOMIC DNA]</scope>
    <source>
        <strain evidence="3 4">A3</strain>
    </source>
</reference>
<dbReference type="InterPro" id="IPR012334">
    <property type="entry name" value="Pectin_lyas_fold"/>
</dbReference>
<proteinExistence type="predicted"/>
<feature type="domain" description="DUF7452" evidence="2">
    <location>
        <begin position="411"/>
        <end position="490"/>
    </location>
</feature>
<dbReference type="NCBIfam" id="NF041518">
    <property type="entry name" value="choice_anch_Q"/>
    <property type="match status" value="1"/>
</dbReference>
<dbReference type="InterPro" id="IPR055875">
    <property type="entry name" value="DUF7452"/>
</dbReference>
<evidence type="ECO:0000259" key="2">
    <source>
        <dbReference type="Pfam" id="PF24249"/>
    </source>
</evidence>
<dbReference type="InterPro" id="IPR011050">
    <property type="entry name" value="Pectin_lyase_fold/virulence"/>
</dbReference>
<dbReference type="Proteomes" id="UP000294862">
    <property type="component" value="Unassembled WGS sequence"/>
</dbReference>
<name>A0A4R2IA04_9GAMM</name>
<feature type="signal peptide" evidence="1">
    <location>
        <begin position="1"/>
        <end position="21"/>
    </location>
</feature>
<comment type="caution">
    <text evidence="3">The sequence shown here is derived from an EMBL/GenBank/DDBJ whole genome shotgun (WGS) entry which is preliminary data.</text>
</comment>
<keyword evidence="1" id="KW-0732">Signal</keyword>
<evidence type="ECO:0000313" key="4">
    <source>
        <dbReference type="Proteomes" id="UP000294862"/>
    </source>
</evidence>
<dbReference type="AlphaFoldDB" id="A0A4R2IA04"/>
<dbReference type="Pfam" id="PF24249">
    <property type="entry name" value="DUF7452"/>
    <property type="match status" value="2"/>
</dbReference>
<dbReference type="RefSeq" id="WP_131996103.1">
    <property type="nucleotide sequence ID" value="NZ_SLWQ01000003.1"/>
</dbReference>